<organism evidence="5 6">
    <name type="scientific">Amycolatopsis jiangsuensis</name>
    <dbReference type="NCBI Taxonomy" id="1181879"/>
    <lineage>
        <taxon>Bacteria</taxon>
        <taxon>Bacillati</taxon>
        <taxon>Actinomycetota</taxon>
        <taxon>Actinomycetes</taxon>
        <taxon>Pseudonocardiales</taxon>
        <taxon>Pseudonocardiaceae</taxon>
        <taxon>Amycolatopsis</taxon>
    </lineage>
</organism>
<dbReference type="InterPro" id="IPR022742">
    <property type="entry name" value="Hydrolase_4"/>
</dbReference>
<dbReference type="Pfam" id="PF12146">
    <property type="entry name" value="Hydrolase_4"/>
    <property type="match status" value="1"/>
</dbReference>
<dbReference type="InterPro" id="IPR029058">
    <property type="entry name" value="AB_hydrolase_fold"/>
</dbReference>
<reference evidence="5 6" key="1">
    <citation type="submission" date="2020-08" db="EMBL/GenBank/DDBJ databases">
        <title>Sequencing the genomes of 1000 actinobacteria strains.</title>
        <authorList>
            <person name="Klenk H.-P."/>
        </authorList>
    </citation>
    <scope>NUCLEOTIDE SEQUENCE [LARGE SCALE GENOMIC DNA]</scope>
    <source>
        <strain evidence="5 6">DSM 45859</strain>
    </source>
</reference>
<feature type="domain" description="Serine aminopeptidase S33" evidence="4">
    <location>
        <begin position="37"/>
        <end position="246"/>
    </location>
</feature>
<dbReference type="PIRSF" id="PIRSF017388">
    <property type="entry name" value="Esterase_lipase"/>
    <property type="match status" value="1"/>
</dbReference>
<evidence type="ECO:0000313" key="5">
    <source>
        <dbReference type="EMBL" id="MBB4684920.1"/>
    </source>
</evidence>
<proteinExistence type="predicted"/>
<accession>A0A840ISQ6</accession>
<feature type="active site" description="Charge relay system" evidence="1">
    <location>
        <position position="241"/>
    </location>
</feature>
<dbReference type="AlphaFoldDB" id="A0A840ISQ6"/>
<dbReference type="SUPFAM" id="SSF53474">
    <property type="entry name" value="alpha/beta-Hydrolases"/>
    <property type="match status" value="1"/>
</dbReference>
<name>A0A840ISQ6_9PSEU</name>
<keyword evidence="6" id="KW-1185">Reference proteome</keyword>
<feature type="binding site" evidence="2">
    <location>
        <position position="43"/>
    </location>
    <ligand>
        <name>substrate</name>
    </ligand>
</feature>
<protein>
    <submittedName>
        <fullName evidence="5">Carboxylesterase</fullName>
        <ecNumber evidence="5">3.1.1.1</ecNumber>
    </submittedName>
</protein>
<feature type="active site" description="Nucleophile" evidence="1">
    <location>
        <position position="111"/>
    </location>
</feature>
<dbReference type="GO" id="GO:0106435">
    <property type="term" value="F:carboxylesterase activity"/>
    <property type="evidence" value="ECO:0007669"/>
    <property type="project" value="UniProtKB-EC"/>
</dbReference>
<dbReference type="InterPro" id="IPR012354">
    <property type="entry name" value="Esterase_lipase"/>
</dbReference>
<keyword evidence="5" id="KW-0378">Hydrolase</keyword>
<feature type="site" description="Important for substrate specificity" evidence="3">
    <location>
        <position position="160"/>
    </location>
</feature>
<evidence type="ECO:0000313" key="6">
    <source>
        <dbReference type="Proteomes" id="UP000581769"/>
    </source>
</evidence>
<evidence type="ECO:0000256" key="1">
    <source>
        <dbReference type="PIRSR" id="PIRSR017388-1"/>
    </source>
</evidence>
<dbReference type="EMBL" id="JACHMG010000001">
    <property type="protein sequence ID" value="MBB4684920.1"/>
    <property type="molecule type" value="Genomic_DNA"/>
</dbReference>
<dbReference type="InterPro" id="IPR051044">
    <property type="entry name" value="MAG_DAG_Lipase"/>
</dbReference>
<dbReference type="Gene3D" id="3.40.50.1820">
    <property type="entry name" value="alpha/beta hydrolase"/>
    <property type="match status" value="1"/>
</dbReference>
<dbReference type="PANTHER" id="PTHR11614">
    <property type="entry name" value="PHOSPHOLIPASE-RELATED"/>
    <property type="match status" value="1"/>
</dbReference>
<feature type="active site" description="Charge relay system" evidence="1">
    <location>
        <position position="211"/>
    </location>
</feature>
<sequence>MRAWKDSTATPIGRAFVMGVLAGAEPFAFPGTSGAGFLLCHGFTGTPAGLRGWGEHLSAAGFAVRCPLLPGHGTRWPDLNRTTWQDWYGAVREELLALRAGCDQVFVGGLSMGGTLALALAQEFGWISGLVLVNPSVTRLSADAKLLPLLSRVVPSVPAIANDIAKPGETELAYPRTPVRAAASLARLWKKVRADLPKVTQPVLLLHSRVDHVVEPENARIVLSGVSSADVTEVVLENSFHVATQDHDADLIFSRSVDFARAPRAGQVGAG</sequence>
<evidence type="ECO:0000256" key="2">
    <source>
        <dbReference type="PIRSR" id="PIRSR017388-2"/>
    </source>
</evidence>
<feature type="binding site" evidence="2">
    <location>
        <position position="112"/>
    </location>
    <ligand>
        <name>substrate</name>
    </ligand>
</feature>
<evidence type="ECO:0000256" key="3">
    <source>
        <dbReference type="PIRSR" id="PIRSR017388-3"/>
    </source>
</evidence>
<dbReference type="EC" id="3.1.1.1" evidence="5"/>
<comment type="caution">
    <text evidence="5">The sequence shown here is derived from an EMBL/GenBank/DDBJ whole genome shotgun (WGS) entry which is preliminary data.</text>
</comment>
<evidence type="ECO:0000259" key="4">
    <source>
        <dbReference type="Pfam" id="PF12146"/>
    </source>
</evidence>
<gene>
    <name evidence="5" type="ORF">BJY18_002405</name>
</gene>
<dbReference type="Proteomes" id="UP000581769">
    <property type="component" value="Unassembled WGS sequence"/>
</dbReference>